<gene>
    <name evidence="1" type="ORF">ISP17_15690</name>
</gene>
<reference evidence="1 2" key="1">
    <citation type="submission" date="2020-10" db="EMBL/GenBank/DDBJ databases">
        <title>Phylogeny of dyella-like bacteria.</title>
        <authorList>
            <person name="Fu J."/>
        </authorList>
    </citation>
    <scope>NUCLEOTIDE SEQUENCE [LARGE SCALE GENOMIC DNA]</scope>
    <source>
        <strain evidence="1 2">Gsoil3046</strain>
    </source>
</reference>
<accession>A0ABW8JZ83</accession>
<sequence>MKRTLAIAGTLLLAACGHDTRTPVALGTLVVPNQAPWLILAPGPEQVELRGLDDTLKFLPDPPLATALEAQLRAGVQQDYFPNLTIACDEIKAEMKVNTDDAPDTVVLELSLRCTINASGYLSTHQYAVAPTTKVAAGSAEAVYAKALGVLLRDGAGLVAVKLDADVRASRPGTR</sequence>
<evidence type="ECO:0000313" key="1">
    <source>
        <dbReference type="EMBL" id="MFK2905406.1"/>
    </source>
</evidence>
<dbReference type="PROSITE" id="PS51257">
    <property type="entry name" value="PROKAR_LIPOPROTEIN"/>
    <property type="match status" value="1"/>
</dbReference>
<evidence type="ECO:0008006" key="3">
    <source>
        <dbReference type="Google" id="ProtNLM"/>
    </source>
</evidence>
<comment type="caution">
    <text evidence="1">The sequence shown here is derived from an EMBL/GenBank/DDBJ whole genome shotgun (WGS) entry which is preliminary data.</text>
</comment>
<dbReference type="Proteomes" id="UP001620460">
    <property type="component" value="Unassembled WGS sequence"/>
</dbReference>
<keyword evidence="2" id="KW-1185">Reference proteome</keyword>
<dbReference type="EMBL" id="JADIKM010000004">
    <property type="protein sequence ID" value="MFK2905406.1"/>
    <property type="molecule type" value="Genomic_DNA"/>
</dbReference>
<dbReference type="RefSeq" id="WP_404634884.1">
    <property type="nucleotide sequence ID" value="NZ_JADIKM010000004.1"/>
</dbReference>
<name>A0ABW8JZ83_9GAMM</name>
<organism evidence="1 2">
    <name type="scientific">Dyella ginsengisoli</name>
    <dbReference type="NCBI Taxonomy" id="363848"/>
    <lineage>
        <taxon>Bacteria</taxon>
        <taxon>Pseudomonadati</taxon>
        <taxon>Pseudomonadota</taxon>
        <taxon>Gammaproteobacteria</taxon>
        <taxon>Lysobacterales</taxon>
        <taxon>Rhodanobacteraceae</taxon>
        <taxon>Dyella</taxon>
    </lineage>
</organism>
<proteinExistence type="predicted"/>
<protein>
    <recommendedName>
        <fullName evidence="3">Lipoprotein</fullName>
    </recommendedName>
</protein>
<evidence type="ECO:0000313" key="2">
    <source>
        <dbReference type="Proteomes" id="UP001620460"/>
    </source>
</evidence>